<dbReference type="PROSITE" id="PS51683">
    <property type="entry name" value="SAM_OMT_II"/>
    <property type="match status" value="1"/>
</dbReference>
<dbReference type="SUPFAM" id="SSF46785">
    <property type="entry name" value="Winged helix' DNA-binding domain"/>
    <property type="match status" value="1"/>
</dbReference>
<comment type="caution">
    <text evidence="6">The sequence shown here is derived from an EMBL/GenBank/DDBJ whole genome shotgun (WGS) entry which is preliminary data.</text>
</comment>
<dbReference type="InterPro" id="IPR029063">
    <property type="entry name" value="SAM-dependent_MTases_sf"/>
</dbReference>
<dbReference type="InterPro" id="IPR016461">
    <property type="entry name" value="COMT-like"/>
</dbReference>
<accession>A0A9P4Y2A0</accession>
<evidence type="ECO:0000259" key="4">
    <source>
        <dbReference type="Pfam" id="PF00891"/>
    </source>
</evidence>
<dbReference type="GO" id="GO:0032259">
    <property type="term" value="P:methylation"/>
    <property type="evidence" value="ECO:0007669"/>
    <property type="project" value="UniProtKB-KW"/>
</dbReference>
<dbReference type="InterPro" id="IPR012967">
    <property type="entry name" value="COMT_dimerisation"/>
</dbReference>
<evidence type="ECO:0000313" key="6">
    <source>
        <dbReference type="EMBL" id="KAF3765301.1"/>
    </source>
</evidence>
<organism evidence="6 7">
    <name type="scientific">Cryphonectria parasitica (strain ATCC 38755 / EP155)</name>
    <dbReference type="NCBI Taxonomy" id="660469"/>
    <lineage>
        <taxon>Eukaryota</taxon>
        <taxon>Fungi</taxon>
        <taxon>Dikarya</taxon>
        <taxon>Ascomycota</taxon>
        <taxon>Pezizomycotina</taxon>
        <taxon>Sordariomycetes</taxon>
        <taxon>Sordariomycetidae</taxon>
        <taxon>Diaporthales</taxon>
        <taxon>Cryphonectriaceae</taxon>
        <taxon>Cryphonectria-Endothia species complex</taxon>
        <taxon>Cryphonectria</taxon>
    </lineage>
</organism>
<evidence type="ECO:0000313" key="7">
    <source>
        <dbReference type="Proteomes" id="UP000803844"/>
    </source>
</evidence>
<sequence length="422" mass="46602">MAQDILSVAIKLDSQLAAASRPPPSLGVDFAEGLPADIEATRADLVDKLHEAKRFGLGSRGTLWEMGFQFTDEMTLRAIYEFRLAHHVPLDSSATFDEVSKASGLSLALTERLIRQAMASHIFTEAPDQPGHVIHTATSRLLATDADAMDAIGMLTEDLSPACNRFDEAVRQWGIGACSGNGEPHHAASAFVHDGAGMFDFLAKHPDRGRRFSAGMRYFGRGSGWDLEHLVKSYPWHDVDVAGATFVDIGGGYGTVSQVLAASTNHIKFLVQDLPHTVKQGAAALPNPLRSRIFFEEHDFLTPQTHKGTDVFFLRWILHNWGDQNALQILRSLIPGMKHGTRVVIYEFVLSNGPETKLSRKQPRNLDLVMLACWNSPERTESMWKELIGRVDTRLKFVGVRGSEGSLMSVIEAVWEDQTETS</sequence>
<dbReference type="EMBL" id="MU032347">
    <property type="protein sequence ID" value="KAF3765301.1"/>
    <property type="molecule type" value="Genomic_DNA"/>
</dbReference>
<dbReference type="OrthoDB" id="1606438at2759"/>
<evidence type="ECO:0000259" key="5">
    <source>
        <dbReference type="Pfam" id="PF08100"/>
    </source>
</evidence>
<keyword evidence="7" id="KW-1185">Reference proteome</keyword>
<dbReference type="Proteomes" id="UP000803844">
    <property type="component" value="Unassembled WGS sequence"/>
</dbReference>
<feature type="domain" description="O-methyltransferase dimerisation" evidence="5">
    <location>
        <begin position="64"/>
        <end position="144"/>
    </location>
</feature>
<dbReference type="InterPro" id="IPR036388">
    <property type="entry name" value="WH-like_DNA-bd_sf"/>
</dbReference>
<dbReference type="Pfam" id="PF00891">
    <property type="entry name" value="Methyltransf_2"/>
    <property type="match status" value="1"/>
</dbReference>
<keyword evidence="3" id="KW-0949">S-adenosyl-L-methionine</keyword>
<keyword evidence="1" id="KW-0489">Methyltransferase</keyword>
<keyword evidence="2" id="KW-0808">Transferase</keyword>
<dbReference type="SUPFAM" id="SSF53335">
    <property type="entry name" value="S-adenosyl-L-methionine-dependent methyltransferases"/>
    <property type="match status" value="1"/>
</dbReference>
<dbReference type="InterPro" id="IPR001077">
    <property type="entry name" value="COMT_C"/>
</dbReference>
<dbReference type="Pfam" id="PF08100">
    <property type="entry name" value="Dimerisation"/>
    <property type="match status" value="1"/>
</dbReference>
<name>A0A9P4Y2A0_CRYP1</name>
<dbReference type="RefSeq" id="XP_040776262.1">
    <property type="nucleotide sequence ID" value="XM_040917024.1"/>
</dbReference>
<dbReference type="AlphaFoldDB" id="A0A9P4Y2A0"/>
<evidence type="ECO:0000256" key="1">
    <source>
        <dbReference type="ARBA" id="ARBA00022603"/>
    </source>
</evidence>
<dbReference type="Gene3D" id="1.10.10.10">
    <property type="entry name" value="Winged helix-like DNA-binding domain superfamily/Winged helix DNA-binding domain"/>
    <property type="match status" value="1"/>
</dbReference>
<dbReference type="GO" id="GO:0008171">
    <property type="term" value="F:O-methyltransferase activity"/>
    <property type="evidence" value="ECO:0007669"/>
    <property type="project" value="InterPro"/>
</dbReference>
<dbReference type="PANTHER" id="PTHR43712">
    <property type="entry name" value="PUTATIVE (AFU_ORTHOLOGUE AFUA_4G14580)-RELATED"/>
    <property type="match status" value="1"/>
</dbReference>
<reference evidence="6" key="1">
    <citation type="journal article" date="2020" name="Phytopathology">
        <title>Genome sequence of the chestnut blight fungus Cryphonectria parasitica EP155: A fundamental resource for an archetypical invasive plant pathogen.</title>
        <authorList>
            <person name="Crouch J.A."/>
            <person name="Dawe A."/>
            <person name="Aerts A."/>
            <person name="Barry K."/>
            <person name="Churchill A.C.L."/>
            <person name="Grimwood J."/>
            <person name="Hillman B."/>
            <person name="Milgroom M.G."/>
            <person name="Pangilinan J."/>
            <person name="Smith M."/>
            <person name="Salamov A."/>
            <person name="Schmutz J."/>
            <person name="Yadav J."/>
            <person name="Grigoriev I.V."/>
            <person name="Nuss D."/>
        </authorList>
    </citation>
    <scope>NUCLEOTIDE SEQUENCE</scope>
    <source>
        <strain evidence="6">EP155</strain>
    </source>
</reference>
<protein>
    <submittedName>
        <fullName evidence="6">O-methyltransferase</fullName>
    </submittedName>
</protein>
<evidence type="ECO:0000256" key="2">
    <source>
        <dbReference type="ARBA" id="ARBA00022679"/>
    </source>
</evidence>
<evidence type="ECO:0000256" key="3">
    <source>
        <dbReference type="ARBA" id="ARBA00022691"/>
    </source>
</evidence>
<feature type="domain" description="O-methyltransferase C-terminal" evidence="4">
    <location>
        <begin position="195"/>
        <end position="389"/>
    </location>
</feature>
<dbReference type="InterPro" id="IPR036390">
    <property type="entry name" value="WH_DNA-bd_sf"/>
</dbReference>
<dbReference type="PANTHER" id="PTHR43712:SF16">
    <property type="entry name" value="O-METHYLTRANSFERASE ELCB"/>
    <property type="match status" value="1"/>
</dbReference>
<proteinExistence type="predicted"/>
<dbReference type="GeneID" id="63834153"/>
<gene>
    <name evidence="6" type="ORF">M406DRAFT_255335</name>
</gene>
<dbReference type="Gene3D" id="3.40.50.150">
    <property type="entry name" value="Vaccinia Virus protein VP39"/>
    <property type="match status" value="1"/>
</dbReference>